<feature type="transmembrane region" description="Helical" evidence="11">
    <location>
        <begin position="12"/>
        <end position="34"/>
    </location>
</feature>
<dbReference type="PANTHER" id="PTHR47755">
    <property type="entry name" value="CELL DIVISION PROTEIN FTSX"/>
    <property type="match status" value="1"/>
</dbReference>
<evidence type="ECO:0000259" key="12">
    <source>
        <dbReference type="Pfam" id="PF02687"/>
    </source>
</evidence>
<comment type="subcellular location">
    <subcellularLocation>
        <location evidence="1">Cell membrane</location>
        <topology evidence="1">Multi-pass membrane protein</topology>
    </subcellularLocation>
</comment>
<dbReference type="EMBL" id="JAJTTC010000003">
    <property type="protein sequence ID" value="MCF0063133.1"/>
    <property type="molecule type" value="Genomic_DNA"/>
</dbReference>
<evidence type="ECO:0000313" key="15">
    <source>
        <dbReference type="Proteomes" id="UP001139000"/>
    </source>
</evidence>
<comment type="similarity">
    <text evidence="2 10">Belongs to the ABC-4 integral membrane protein family. FtsX subfamily.</text>
</comment>
<keyword evidence="5 10" id="KW-0132">Cell division</keyword>
<feature type="domain" description="ABC3 transporter permease C-terminal" evidence="12">
    <location>
        <begin position="170"/>
        <end position="280"/>
    </location>
</feature>
<proteinExistence type="inferred from homology"/>
<dbReference type="RefSeq" id="WP_234656159.1">
    <property type="nucleotide sequence ID" value="NZ_CP094997.1"/>
</dbReference>
<accession>A0A9X1TM61</accession>
<keyword evidence="4 10" id="KW-1003">Cell membrane</keyword>
<reference evidence="14" key="1">
    <citation type="submission" date="2021-12" db="EMBL/GenBank/DDBJ databases">
        <title>Novel species in genus Dyadobacter.</title>
        <authorList>
            <person name="Ma C."/>
        </authorList>
    </citation>
    <scope>NUCLEOTIDE SEQUENCE</scope>
    <source>
        <strain evidence="14">LJ419</strain>
    </source>
</reference>
<dbReference type="Gene3D" id="3.30.70.3040">
    <property type="match status" value="1"/>
</dbReference>
<evidence type="ECO:0000313" key="14">
    <source>
        <dbReference type="EMBL" id="MCF0063133.1"/>
    </source>
</evidence>
<dbReference type="InterPro" id="IPR040690">
    <property type="entry name" value="FtsX_ECD"/>
</dbReference>
<evidence type="ECO:0000256" key="4">
    <source>
        <dbReference type="ARBA" id="ARBA00022475"/>
    </source>
</evidence>
<dbReference type="PIRSF" id="PIRSF003097">
    <property type="entry name" value="FtsX"/>
    <property type="match status" value="1"/>
</dbReference>
<dbReference type="GO" id="GO:0051301">
    <property type="term" value="P:cell division"/>
    <property type="evidence" value="ECO:0007669"/>
    <property type="project" value="UniProtKB-KW"/>
</dbReference>
<dbReference type="InterPro" id="IPR003838">
    <property type="entry name" value="ABC3_permease_C"/>
</dbReference>
<feature type="domain" description="FtsX extracellular" evidence="13">
    <location>
        <begin position="47"/>
        <end position="147"/>
    </location>
</feature>
<feature type="transmembrane region" description="Helical" evidence="11">
    <location>
        <begin position="164"/>
        <end position="183"/>
    </location>
</feature>
<sequence>MPKKKKIGSYPNAMIVMSLTAALFLIGFCGLLVIQSKKLVSIIRQNIEVRVFLDKEETKAGQDSILGVIQAKPYVLISTEVKPITFVSKEEAAKEFIEGTKEDFVTFLGENPLRDSYRVKIQEDYFEEAKLQLIKKDLEKIKGVYEVVYQEDLADNINRNVTKIYVVLASFALIMLIIIVLLVNNTIKLAIYSQRFLIRSMQLVGATNGFIQRPYVMRGAIQGLIGGVLAGALLIGLQQLAVRNVEGLGMLQEYDKIIILVASVLALGVLIGVSSTYQSLARYLRMALDDLY</sequence>
<dbReference type="AlphaFoldDB" id="A0A9X1TM61"/>
<evidence type="ECO:0000259" key="13">
    <source>
        <dbReference type="Pfam" id="PF18075"/>
    </source>
</evidence>
<evidence type="ECO:0000256" key="6">
    <source>
        <dbReference type="ARBA" id="ARBA00022692"/>
    </source>
</evidence>
<evidence type="ECO:0000256" key="9">
    <source>
        <dbReference type="ARBA" id="ARBA00023306"/>
    </source>
</evidence>
<keyword evidence="7 11" id="KW-1133">Transmembrane helix</keyword>
<dbReference type="Proteomes" id="UP001139000">
    <property type="component" value="Unassembled WGS sequence"/>
</dbReference>
<keyword evidence="6 11" id="KW-0812">Transmembrane</keyword>
<evidence type="ECO:0000256" key="2">
    <source>
        <dbReference type="ARBA" id="ARBA00007379"/>
    </source>
</evidence>
<evidence type="ECO:0000256" key="11">
    <source>
        <dbReference type="SAM" id="Phobius"/>
    </source>
</evidence>
<organism evidence="14 15">
    <name type="scientific">Dyadobacter chenwenxiniae</name>
    <dbReference type="NCBI Taxonomy" id="2906456"/>
    <lineage>
        <taxon>Bacteria</taxon>
        <taxon>Pseudomonadati</taxon>
        <taxon>Bacteroidota</taxon>
        <taxon>Cytophagia</taxon>
        <taxon>Cytophagales</taxon>
        <taxon>Spirosomataceae</taxon>
        <taxon>Dyadobacter</taxon>
    </lineage>
</organism>
<keyword evidence="8 10" id="KW-0472">Membrane</keyword>
<keyword evidence="9 10" id="KW-0131">Cell cycle</keyword>
<dbReference type="Pfam" id="PF18075">
    <property type="entry name" value="FtsX_ECD"/>
    <property type="match status" value="1"/>
</dbReference>
<keyword evidence="15" id="KW-1185">Reference proteome</keyword>
<comment type="caution">
    <text evidence="14">The sequence shown here is derived from an EMBL/GenBank/DDBJ whole genome shotgun (WGS) entry which is preliminary data.</text>
</comment>
<dbReference type="InterPro" id="IPR004513">
    <property type="entry name" value="FtsX"/>
</dbReference>
<dbReference type="GO" id="GO:0005886">
    <property type="term" value="C:plasma membrane"/>
    <property type="evidence" value="ECO:0007669"/>
    <property type="project" value="UniProtKB-SubCell"/>
</dbReference>
<evidence type="ECO:0000256" key="7">
    <source>
        <dbReference type="ARBA" id="ARBA00022989"/>
    </source>
</evidence>
<feature type="transmembrane region" description="Helical" evidence="11">
    <location>
        <begin position="219"/>
        <end position="237"/>
    </location>
</feature>
<evidence type="ECO:0000256" key="1">
    <source>
        <dbReference type="ARBA" id="ARBA00004651"/>
    </source>
</evidence>
<evidence type="ECO:0000256" key="10">
    <source>
        <dbReference type="PIRNR" id="PIRNR003097"/>
    </source>
</evidence>
<protein>
    <recommendedName>
        <fullName evidence="3 10">Cell division protein FtsX</fullName>
    </recommendedName>
</protein>
<dbReference type="Pfam" id="PF02687">
    <property type="entry name" value="FtsX"/>
    <property type="match status" value="1"/>
</dbReference>
<dbReference type="PANTHER" id="PTHR47755:SF1">
    <property type="entry name" value="CELL DIVISION PROTEIN FTSX"/>
    <property type="match status" value="1"/>
</dbReference>
<evidence type="ECO:0000256" key="8">
    <source>
        <dbReference type="ARBA" id="ARBA00023136"/>
    </source>
</evidence>
<evidence type="ECO:0000256" key="3">
    <source>
        <dbReference type="ARBA" id="ARBA00021907"/>
    </source>
</evidence>
<name>A0A9X1TM61_9BACT</name>
<gene>
    <name evidence="14" type="ORF">LXM26_16605</name>
</gene>
<evidence type="ECO:0000256" key="5">
    <source>
        <dbReference type="ARBA" id="ARBA00022618"/>
    </source>
</evidence>
<feature type="transmembrane region" description="Helical" evidence="11">
    <location>
        <begin position="257"/>
        <end position="277"/>
    </location>
</feature>